<gene>
    <name evidence="2" type="ORF">PILCRDRAFT_11060</name>
</gene>
<proteinExistence type="predicted"/>
<dbReference type="AlphaFoldDB" id="A0A0C3AX75"/>
<protein>
    <submittedName>
        <fullName evidence="2">Uncharacterized protein</fullName>
    </submittedName>
</protein>
<dbReference type="Proteomes" id="UP000054166">
    <property type="component" value="Unassembled WGS sequence"/>
</dbReference>
<dbReference type="InParanoid" id="A0A0C3AX75"/>
<dbReference type="EMBL" id="KN833015">
    <property type="protein sequence ID" value="KIM78593.1"/>
    <property type="molecule type" value="Genomic_DNA"/>
</dbReference>
<sequence length="240" mass="27043">MQGPSIQQTRASSPSTRWVVPQKTSKVVTDKISALETRVARLEDELQCMQDSVADVKKNQQKTSEENDELTKLCGEFGELKEESEAQGKLLHVIERILEGLKAHGVSLDKAMVKIETSTRNNAFNTGARKTFLRFMGIANSKQIKNVVPLGDDDYYLNSTWHADAIEFLRKKGPGFHPALTKAILASKTDDELSKRNEAIYKNFAKAYSKSGEDPETKEAMRISKCMGRRKHRKIRKAQD</sequence>
<evidence type="ECO:0000313" key="2">
    <source>
        <dbReference type="EMBL" id="KIM78593.1"/>
    </source>
</evidence>
<name>A0A0C3AX75_PILCF</name>
<accession>A0A0C3AX75</accession>
<reference evidence="2 3" key="1">
    <citation type="submission" date="2014-04" db="EMBL/GenBank/DDBJ databases">
        <authorList>
            <consortium name="DOE Joint Genome Institute"/>
            <person name="Kuo A."/>
            <person name="Tarkka M."/>
            <person name="Buscot F."/>
            <person name="Kohler A."/>
            <person name="Nagy L.G."/>
            <person name="Floudas D."/>
            <person name="Copeland A."/>
            <person name="Barry K.W."/>
            <person name="Cichocki N."/>
            <person name="Veneault-Fourrey C."/>
            <person name="LaButti K."/>
            <person name="Lindquist E.A."/>
            <person name="Lipzen A."/>
            <person name="Lundell T."/>
            <person name="Morin E."/>
            <person name="Murat C."/>
            <person name="Sun H."/>
            <person name="Tunlid A."/>
            <person name="Henrissat B."/>
            <person name="Grigoriev I.V."/>
            <person name="Hibbett D.S."/>
            <person name="Martin F."/>
            <person name="Nordberg H.P."/>
            <person name="Cantor M.N."/>
            <person name="Hua S.X."/>
        </authorList>
    </citation>
    <scope>NUCLEOTIDE SEQUENCE [LARGE SCALE GENOMIC DNA]</scope>
    <source>
        <strain evidence="2 3">F 1598</strain>
    </source>
</reference>
<evidence type="ECO:0000313" key="3">
    <source>
        <dbReference type="Proteomes" id="UP000054166"/>
    </source>
</evidence>
<keyword evidence="3" id="KW-1185">Reference proteome</keyword>
<reference evidence="3" key="2">
    <citation type="submission" date="2015-01" db="EMBL/GenBank/DDBJ databases">
        <title>Evolutionary Origins and Diversification of the Mycorrhizal Mutualists.</title>
        <authorList>
            <consortium name="DOE Joint Genome Institute"/>
            <consortium name="Mycorrhizal Genomics Consortium"/>
            <person name="Kohler A."/>
            <person name="Kuo A."/>
            <person name="Nagy L.G."/>
            <person name="Floudas D."/>
            <person name="Copeland A."/>
            <person name="Barry K.W."/>
            <person name="Cichocki N."/>
            <person name="Veneault-Fourrey C."/>
            <person name="LaButti K."/>
            <person name="Lindquist E.A."/>
            <person name="Lipzen A."/>
            <person name="Lundell T."/>
            <person name="Morin E."/>
            <person name="Murat C."/>
            <person name="Riley R."/>
            <person name="Ohm R."/>
            <person name="Sun H."/>
            <person name="Tunlid A."/>
            <person name="Henrissat B."/>
            <person name="Grigoriev I.V."/>
            <person name="Hibbett D.S."/>
            <person name="Martin F."/>
        </authorList>
    </citation>
    <scope>NUCLEOTIDE SEQUENCE [LARGE SCALE GENOMIC DNA]</scope>
    <source>
        <strain evidence="3">F 1598</strain>
    </source>
</reference>
<dbReference type="OrthoDB" id="3029879at2759"/>
<feature type="coiled-coil region" evidence="1">
    <location>
        <begin position="25"/>
        <end position="73"/>
    </location>
</feature>
<dbReference type="HOGENOM" id="CLU_1156777_0_0_1"/>
<evidence type="ECO:0000256" key="1">
    <source>
        <dbReference type="SAM" id="Coils"/>
    </source>
</evidence>
<organism evidence="2 3">
    <name type="scientific">Piloderma croceum (strain F 1598)</name>
    <dbReference type="NCBI Taxonomy" id="765440"/>
    <lineage>
        <taxon>Eukaryota</taxon>
        <taxon>Fungi</taxon>
        <taxon>Dikarya</taxon>
        <taxon>Basidiomycota</taxon>
        <taxon>Agaricomycotina</taxon>
        <taxon>Agaricomycetes</taxon>
        <taxon>Agaricomycetidae</taxon>
        <taxon>Atheliales</taxon>
        <taxon>Atheliaceae</taxon>
        <taxon>Piloderma</taxon>
    </lineage>
</organism>
<keyword evidence="1" id="KW-0175">Coiled coil</keyword>